<dbReference type="SUPFAM" id="SSF109854">
    <property type="entry name" value="DinB/YfiT-like putative metalloenzymes"/>
    <property type="match status" value="1"/>
</dbReference>
<name>A0A5C6YMY4_9FLAO</name>
<dbReference type="Gene3D" id="1.20.120.450">
    <property type="entry name" value="dinb family like domain"/>
    <property type="match status" value="1"/>
</dbReference>
<reference evidence="2 3" key="1">
    <citation type="submission" date="2019-08" db="EMBL/GenBank/DDBJ databases">
        <title>Genome of Aequorivita lipolytica Y10-2 (type strain).</title>
        <authorList>
            <person name="Bowman J.P."/>
        </authorList>
    </citation>
    <scope>NUCLEOTIDE SEQUENCE [LARGE SCALE GENOMIC DNA]</scope>
    <source>
        <strain evidence="2 3">Y10-2</strain>
    </source>
</reference>
<dbReference type="InterPro" id="IPR024775">
    <property type="entry name" value="DinB-like"/>
</dbReference>
<evidence type="ECO:0000259" key="1">
    <source>
        <dbReference type="Pfam" id="PF12867"/>
    </source>
</evidence>
<dbReference type="OrthoDB" id="9793216at2"/>
<accession>A0A5C6YMY4</accession>
<evidence type="ECO:0000313" key="2">
    <source>
        <dbReference type="EMBL" id="TXD68395.1"/>
    </source>
</evidence>
<dbReference type="EMBL" id="VORU01000011">
    <property type="protein sequence ID" value="TXD68395.1"/>
    <property type="molecule type" value="Genomic_DNA"/>
</dbReference>
<keyword evidence="3" id="KW-1185">Reference proteome</keyword>
<feature type="domain" description="DinB-like" evidence="1">
    <location>
        <begin position="32"/>
        <end position="166"/>
    </location>
</feature>
<evidence type="ECO:0000313" key="3">
    <source>
        <dbReference type="Proteomes" id="UP000321945"/>
    </source>
</evidence>
<proteinExistence type="predicted"/>
<dbReference type="RefSeq" id="WP_111816044.1">
    <property type="nucleotide sequence ID" value="NZ_CBCRZQ010000005.1"/>
</dbReference>
<sequence>MTSTELSSSEYNIYYKGYIDLVKEAPLVPVLEEGMAKVVEFFKELPISKWQYRYAENKWTPKDILQHIIDTERVFAYRALYFSRADDVNLIGFDENLFADNALANTKTPENILQEYIAVRNASICLFKAFEDIQLKRTGTANGSDMSVAAIGFIICGHELHHVNIINERYL</sequence>
<dbReference type="AlphaFoldDB" id="A0A5C6YMY4"/>
<dbReference type="InterPro" id="IPR034660">
    <property type="entry name" value="DinB/YfiT-like"/>
</dbReference>
<protein>
    <submittedName>
        <fullName evidence="2">DinB family protein</fullName>
    </submittedName>
</protein>
<gene>
    <name evidence="2" type="ORF">ESV24_12000</name>
</gene>
<comment type="caution">
    <text evidence="2">The sequence shown here is derived from an EMBL/GenBank/DDBJ whole genome shotgun (WGS) entry which is preliminary data.</text>
</comment>
<organism evidence="2 3">
    <name type="scientific">Aequorivita lipolytica</name>
    <dbReference type="NCBI Taxonomy" id="153267"/>
    <lineage>
        <taxon>Bacteria</taxon>
        <taxon>Pseudomonadati</taxon>
        <taxon>Bacteroidota</taxon>
        <taxon>Flavobacteriia</taxon>
        <taxon>Flavobacteriales</taxon>
        <taxon>Flavobacteriaceae</taxon>
        <taxon>Aequorivita</taxon>
    </lineage>
</organism>
<dbReference type="Pfam" id="PF12867">
    <property type="entry name" value="DinB_2"/>
    <property type="match status" value="1"/>
</dbReference>
<dbReference type="Proteomes" id="UP000321945">
    <property type="component" value="Unassembled WGS sequence"/>
</dbReference>